<dbReference type="SUPFAM" id="SSF46785">
    <property type="entry name" value="Winged helix' DNA-binding domain"/>
    <property type="match status" value="1"/>
</dbReference>
<organism evidence="2 3">
    <name type="scientific">Rhodococcus sovatensis</name>
    <dbReference type="NCBI Taxonomy" id="1805840"/>
    <lineage>
        <taxon>Bacteria</taxon>
        <taxon>Bacillati</taxon>
        <taxon>Actinomycetota</taxon>
        <taxon>Actinomycetes</taxon>
        <taxon>Mycobacteriales</taxon>
        <taxon>Nocardiaceae</taxon>
        <taxon>Rhodococcus</taxon>
    </lineage>
</organism>
<dbReference type="Gene3D" id="1.10.10.10">
    <property type="entry name" value="Winged helix-like DNA-binding domain superfamily/Winged helix DNA-binding domain"/>
    <property type="match status" value="1"/>
</dbReference>
<evidence type="ECO:0000313" key="2">
    <source>
        <dbReference type="EMBL" id="WXG68405.1"/>
    </source>
</evidence>
<dbReference type="InterPro" id="IPR036388">
    <property type="entry name" value="WH-like_DNA-bd_sf"/>
</dbReference>
<dbReference type="Pfam" id="PF12802">
    <property type="entry name" value="MarR_2"/>
    <property type="match status" value="1"/>
</dbReference>
<name>A0ABZ2PJJ0_9NOCA</name>
<dbReference type="InterPro" id="IPR039422">
    <property type="entry name" value="MarR/SlyA-like"/>
</dbReference>
<dbReference type="PANTHER" id="PTHR33164:SF43">
    <property type="entry name" value="HTH-TYPE TRANSCRIPTIONAL REPRESSOR YETL"/>
    <property type="match status" value="1"/>
</dbReference>
<dbReference type="PROSITE" id="PS50995">
    <property type="entry name" value="HTH_MARR_2"/>
    <property type="match status" value="1"/>
</dbReference>
<dbReference type="PANTHER" id="PTHR33164">
    <property type="entry name" value="TRANSCRIPTIONAL REGULATOR, MARR FAMILY"/>
    <property type="match status" value="1"/>
</dbReference>
<protein>
    <submittedName>
        <fullName evidence="2">MarR family winged helix-turn-helix transcriptional regulator</fullName>
    </submittedName>
</protein>
<feature type="domain" description="HTH marR-type" evidence="1">
    <location>
        <begin position="11"/>
        <end position="143"/>
    </location>
</feature>
<dbReference type="InterPro" id="IPR036390">
    <property type="entry name" value="WH_DNA-bd_sf"/>
</dbReference>
<keyword evidence="3" id="KW-1185">Reference proteome</keyword>
<reference evidence="2 3" key="1">
    <citation type="submission" date="2024-03" db="EMBL/GenBank/DDBJ databases">
        <title>Natural products discovery in diverse microorganisms through a two-stage MS feature dereplication strategy.</title>
        <authorList>
            <person name="Zhang R."/>
        </authorList>
    </citation>
    <scope>NUCLEOTIDE SEQUENCE [LARGE SCALE GENOMIC DNA]</scope>
    <source>
        <strain evidence="2 3">18930</strain>
    </source>
</reference>
<dbReference type="InterPro" id="IPR000835">
    <property type="entry name" value="HTH_MarR-typ"/>
</dbReference>
<dbReference type="SMART" id="SM00347">
    <property type="entry name" value="HTH_MARR"/>
    <property type="match status" value="1"/>
</dbReference>
<proteinExistence type="predicted"/>
<gene>
    <name evidence="2" type="ORF">WDS16_24975</name>
</gene>
<dbReference type="EMBL" id="CP147846">
    <property type="protein sequence ID" value="WXG68405.1"/>
    <property type="molecule type" value="Genomic_DNA"/>
</dbReference>
<evidence type="ECO:0000259" key="1">
    <source>
        <dbReference type="PROSITE" id="PS50995"/>
    </source>
</evidence>
<evidence type="ECO:0000313" key="3">
    <source>
        <dbReference type="Proteomes" id="UP001432000"/>
    </source>
</evidence>
<sequence length="148" mass="16694">MTDADSPPPGEQDLAAVMFRILPRLGALEEPILREAGLSMWEYAILTEVASGAAVSQRELSRRTRRDPTRLGRHLDELVKRELVSRDRPQDQRQRTVAITESGQALLDGVRRNIREVEDKLLHTALTESDARNLRRLLDRVAAACESD</sequence>
<dbReference type="RefSeq" id="WP_338888592.1">
    <property type="nucleotide sequence ID" value="NZ_CP147846.1"/>
</dbReference>
<dbReference type="Proteomes" id="UP001432000">
    <property type="component" value="Chromosome"/>
</dbReference>
<accession>A0ABZ2PJJ0</accession>